<dbReference type="Proteomes" id="UP000655420">
    <property type="component" value="Unassembled WGS sequence"/>
</dbReference>
<keyword evidence="16" id="KW-0670">Pyruvate</keyword>
<feature type="binding site" evidence="12">
    <location>
        <position position="774"/>
    </location>
    <ligand>
        <name>substrate</name>
    </ligand>
</feature>
<feature type="binding site" evidence="12">
    <location>
        <position position="568"/>
    </location>
    <ligand>
        <name>substrate</name>
    </ligand>
</feature>
<comment type="cofactor">
    <cofactor evidence="1 10 13">
        <name>Mg(2+)</name>
        <dbReference type="ChEBI" id="CHEBI:18420"/>
    </cofactor>
</comment>
<dbReference type="PANTHER" id="PTHR22931:SF9">
    <property type="entry name" value="PYRUVATE, PHOSPHATE DIKINASE 1, CHLOROPLASTIC"/>
    <property type="match status" value="1"/>
</dbReference>
<accession>A0A8J7SH96</accession>
<feature type="binding site" evidence="12">
    <location>
        <position position="624"/>
    </location>
    <ligand>
        <name>substrate</name>
    </ligand>
</feature>
<dbReference type="InterPro" id="IPR000121">
    <property type="entry name" value="PEP_util_C"/>
</dbReference>
<dbReference type="InterPro" id="IPR018274">
    <property type="entry name" value="PEP_util_AS"/>
</dbReference>
<feature type="domain" description="PEP-utilising enzyme C-terminal" evidence="15">
    <location>
        <begin position="528"/>
        <end position="876"/>
    </location>
</feature>
<dbReference type="EC" id="2.7.9.1" evidence="4 10"/>
<dbReference type="RefSeq" id="WP_200611703.1">
    <property type="nucleotide sequence ID" value="NZ_JAEHHL010000009.1"/>
</dbReference>
<feature type="binding site" evidence="12">
    <location>
        <position position="773"/>
    </location>
    <ligand>
        <name>substrate</name>
    </ligand>
</feature>
<keyword evidence="7 13" id="KW-0479">Metal-binding</keyword>
<evidence type="ECO:0000256" key="3">
    <source>
        <dbReference type="ARBA" id="ARBA00007837"/>
    </source>
</evidence>
<evidence type="ECO:0000313" key="17">
    <source>
        <dbReference type="Proteomes" id="UP000655420"/>
    </source>
</evidence>
<dbReference type="GO" id="GO:0046872">
    <property type="term" value="F:metal ion binding"/>
    <property type="evidence" value="ECO:0007669"/>
    <property type="project" value="UniProtKB-UniRule"/>
</dbReference>
<comment type="similarity">
    <text evidence="3 10">Belongs to the PEP-utilizing enzyme family.</text>
</comment>
<evidence type="ECO:0000256" key="5">
    <source>
        <dbReference type="ARBA" id="ARBA00020138"/>
    </source>
</evidence>
<evidence type="ECO:0000256" key="1">
    <source>
        <dbReference type="ARBA" id="ARBA00001946"/>
    </source>
</evidence>
<keyword evidence="17" id="KW-1185">Reference proteome</keyword>
<organism evidence="16 17">
    <name type="scientific">Thermohalobaculum xanthum</name>
    <dbReference type="NCBI Taxonomy" id="2753746"/>
    <lineage>
        <taxon>Bacteria</taxon>
        <taxon>Pseudomonadati</taxon>
        <taxon>Pseudomonadota</taxon>
        <taxon>Alphaproteobacteria</taxon>
        <taxon>Rhodobacterales</taxon>
        <taxon>Paracoccaceae</taxon>
        <taxon>Thermohalobaculum</taxon>
    </lineage>
</organism>
<dbReference type="Gene3D" id="3.30.1490.20">
    <property type="entry name" value="ATP-grasp fold, A domain"/>
    <property type="match status" value="1"/>
</dbReference>
<feature type="binding site" evidence="12">
    <location>
        <position position="752"/>
    </location>
    <ligand>
        <name>substrate</name>
    </ligand>
</feature>
<keyword evidence="6 16" id="KW-0808">Transferase</keyword>
<dbReference type="GO" id="GO:0050242">
    <property type="term" value="F:pyruvate, phosphate dikinase activity"/>
    <property type="evidence" value="ECO:0007669"/>
    <property type="project" value="UniProtKB-UniRule"/>
</dbReference>
<dbReference type="PROSITE" id="PS00370">
    <property type="entry name" value="PEP_ENZYMES_PHOS_SITE"/>
    <property type="match status" value="1"/>
</dbReference>
<dbReference type="InterPro" id="IPR040442">
    <property type="entry name" value="Pyrv_kinase-like_dom_sf"/>
</dbReference>
<feature type="domain" description="PEP-utilising enzyme mobile" evidence="14">
    <location>
        <begin position="429"/>
        <end position="510"/>
    </location>
</feature>
<feature type="active site" description="Proton donor" evidence="11">
    <location>
        <position position="838"/>
    </location>
</feature>
<dbReference type="EMBL" id="JAEHHL010000009">
    <property type="protein sequence ID" value="MBK0400617.1"/>
    <property type="molecule type" value="Genomic_DNA"/>
</dbReference>
<evidence type="ECO:0000256" key="11">
    <source>
        <dbReference type="PIRSR" id="PIRSR000853-1"/>
    </source>
</evidence>
<dbReference type="SUPFAM" id="SSF56059">
    <property type="entry name" value="Glutathione synthetase ATP-binding domain-like"/>
    <property type="match status" value="1"/>
</dbReference>
<dbReference type="AlphaFoldDB" id="A0A8J7SH96"/>
<feature type="binding site" evidence="12">
    <location>
        <position position="775"/>
    </location>
    <ligand>
        <name>substrate</name>
    </ligand>
</feature>
<comment type="caution">
    <text evidence="16">The sequence shown here is derived from an EMBL/GenBank/DDBJ whole genome shotgun (WGS) entry which is preliminary data.</text>
</comment>
<dbReference type="Gene3D" id="3.20.20.60">
    <property type="entry name" value="Phosphoenolpyruvate-binding domains"/>
    <property type="match status" value="1"/>
</dbReference>
<evidence type="ECO:0000256" key="8">
    <source>
        <dbReference type="ARBA" id="ARBA00022777"/>
    </source>
</evidence>
<evidence type="ECO:0000256" key="12">
    <source>
        <dbReference type="PIRSR" id="PIRSR000853-2"/>
    </source>
</evidence>
<dbReference type="InterPro" id="IPR013815">
    <property type="entry name" value="ATP_grasp_subdomain_1"/>
</dbReference>
<dbReference type="Gene3D" id="1.10.189.10">
    <property type="entry name" value="Pyruvate Phosphate Dikinase, domain 2"/>
    <property type="match status" value="1"/>
</dbReference>
<dbReference type="InterPro" id="IPR010121">
    <property type="entry name" value="Pyruvate_phosphate_dikinase"/>
</dbReference>
<dbReference type="PIRSF" id="PIRSF000853">
    <property type="entry name" value="PPDK"/>
    <property type="match status" value="1"/>
</dbReference>
<evidence type="ECO:0000256" key="13">
    <source>
        <dbReference type="PIRSR" id="PIRSR000853-3"/>
    </source>
</evidence>
<evidence type="ECO:0000259" key="14">
    <source>
        <dbReference type="Pfam" id="PF00391"/>
    </source>
</evidence>
<dbReference type="Gene3D" id="3.50.30.10">
    <property type="entry name" value="Phosphohistidine domain"/>
    <property type="match status" value="1"/>
</dbReference>
<feature type="binding site" evidence="13">
    <location>
        <position position="752"/>
    </location>
    <ligand>
        <name>Mg(2+)</name>
        <dbReference type="ChEBI" id="CHEBI:18420"/>
    </ligand>
</feature>
<evidence type="ECO:0000313" key="16">
    <source>
        <dbReference type="EMBL" id="MBK0400617.1"/>
    </source>
</evidence>
<evidence type="ECO:0000256" key="9">
    <source>
        <dbReference type="ARBA" id="ARBA00022842"/>
    </source>
</evidence>
<dbReference type="InterPro" id="IPR015813">
    <property type="entry name" value="Pyrv/PenolPyrv_kinase-like_dom"/>
</dbReference>
<dbReference type="Gene3D" id="1.20.80.30">
    <property type="match status" value="1"/>
</dbReference>
<dbReference type="Pfam" id="PF00391">
    <property type="entry name" value="PEP-utilizers"/>
    <property type="match status" value="1"/>
</dbReference>
<dbReference type="SUPFAM" id="SSF51621">
    <property type="entry name" value="Phosphoenolpyruvate/pyruvate domain"/>
    <property type="match status" value="1"/>
</dbReference>
<dbReference type="InterPro" id="IPR008279">
    <property type="entry name" value="PEP-util_enz_mobile_dom"/>
</dbReference>
<proteinExistence type="inferred from homology"/>
<dbReference type="NCBIfam" id="TIGR01828">
    <property type="entry name" value="pyru_phos_dikin"/>
    <property type="match status" value="1"/>
</dbReference>
<keyword evidence="9 13" id="KW-0460">Magnesium</keyword>
<reference evidence="16" key="1">
    <citation type="submission" date="2020-12" db="EMBL/GenBank/DDBJ databases">
        <title>Bacterial taxonomy.</title>
        <authorList>
            <person name="Pan X."/>
        </authorList>
    </citation>
    <scope>NUCLEOTIDE SEQUENCE</scope>
    <source>
        <strain evidence="16">M0105</strain>
    </source>
</reference>
<evidence type="ECO:0000259" key="15">
    <source>
        <dbReference type="Pfam" id="PF02896"/>
    </source>
</evidence>
<evidence type="ECO:0000256" key="7">
    <source>
        <dbReference type="ARBA" id="ARBA00022723"/>
    </source>
</evidence>
<feature type="active site" description="Tele-phosphohistidine intermediate" evidence="11">
    <location>
        <position position="461"/>
    </location>
</feature>
<dbReference type="GO" id="GO:0016301">
    <property type="term" value="F:kinase activity"/>
    <property type="evidence" value="ECO:0007669"/>
    <property type="project" value="UniProtKB-UniRule"/>
</dbReference>
<sequence length="889" mass="93519">MKDHAAGIGWIGLGAGAPAPAAARFGQKAALLAEAAGLGLPVPPGFVLAPDVLADPAATRAALDIGLARLEAETGYCLGCAENPLLLAVRPSVEGGGGGVIPAILDIGVTEAALPAIAARRGERVARDLLRRLVQSYGATALGIEGEEFEFALYDAMKLAGVESETELDPADLADLCRTCLRLIEEEAGVSFPQEPRAQLDGAVAAIVKLWTGARARTRRVARGLPEDAPLALIVQAMALGIGPGVCGAGVAQTRDETTGARRLAGRFLEQAQGEEALMGLRTPALLTVVERLDQGLREPALEERCPAATEALLEAARALEHALGDAFSFEFTLDDGVLHLLEVKPARRSPRAAVRIAVELAEAGAITRDEALLRIDPAALDQHLHPSIDPDAARDRIGKGLPASPGAASGALVFSPDAAELAAAAGRPAILALIETSPEDIRGMHAAKAVLTVRGGMTSHAAVVARGLGTPCVVGAKDLILDRAAGEIRARDGRVFRIGDAVTVDGSTGEVLAGAVPTVPPEITGAFARLMDWADAARRMGVRANADTAQDARIAHDFGAAGIGLCRTEHMFFKRGRIAAMRRMILAENEADRRDALAELLPMQREDFIELFAQMAGHPVVIRLLDPPLHEFLPHGEADIEELAIALGLSPASVRARVLELSEFNPMLGKRGCRIGIAYPEIYETQARAIFEAALEAGARAGSPVVPEIMLPLVSAVRELVVLKEHIHAVAEAVRAERGAMVDYRVGVMIETPRACLRAGEIADAAAFVSFGTNDLTQMVYGLSRDDAGRFMPDYVARGVYAHDPFHSLDLEGVGEMMRIAAERARAHMPGISVGLCGEHGADPASVEFCEQAGFDYVSCSPFRVPIARLAAAQAAIHARRAGSARDA</sequence>
<keyword evidence="8" id="KW-0418">Kinase</keyword>
<name>A0A8J7SH96_9RHOB</name>
<feature type="binding site" evidence="12">
    <location>
        <position position="776"/>
    </location>
    <ligand>
        <name>substrate</name>
    </ligand>
</feature>
<dbReference type="Pfam" id="PF02896">
    <property type="entry name" value="PEP-utilizers_C"/>
    <property type="match status" value="1"/>
</dbReference>
<gene>
    <name evidence="16" type="ORF">H0I76_15570</name>
</gene>
<comment type="function">
    <text evidence="2">Catalyzes the reversible phosphorylation of pyruvate and phosphate.</text>
</comment>
<evidence type="ECO:0000256" key="4">
    <source>
        <dbReference type="ARBA" id="ARBA00011994"/>
    </source>
</evidence>
<evidence type="ECO:0000256" key="2">
    <source>
        <dbReference type="ARBA" id="ARBA00003144"/>
    </source>
</evidence>
<feature type="binding site" evidence="13">
    <location>
        <position position="776"/>
    </location>
    <ligand>
        <name>Mg(2+)</name>
        <dbReference type="ChEBI" id="CHEBI:18420"/>
    </ligand>
</feature>
<dbReference type="Gene3D" id="3.30.470.20">
    <property type="entry name" value="ATP-grasp fold, B domain"/>
    <property type="match status" value="1"/>
</dbReference>
<comment type="catalytic activity">
    <reaction evidence="10">
        <text>pyruvate + phosphate + ATP = phosphoenolpyruvate + AMP + diphosphate + H(+)</text>
        <dbReference type="Rhea" id="RHEA:10756"/>
        <dbReference type="ChEBI" id="CHEBI:15361"/>
        <dbReference type="ChEBI" id="CHEBI:15378"/>
        <dbReference type="ChEBI" id="CHEBI:30616"/>
        <dbReference type="ChEBI" id="CHEBI:33019"/>
        <dbReference type="ChEBI" id="CHEBI:43474"/>
        <dbReference type="ChEBI" id="CHEBI:58702"/>
        <dbReference type="ChEBI" id="CHEBI:456215"/>
        <dbReference type="EC" id="2.7.9.1"/>
    </reaction>
</comment>
<dbReference type="SUPFAM" id="SSF52009">
    <property type="entry name" value="Phosphohistidine domain"/>
    <property type="match status" value="1"/>
</dbReference>
<dbReference type="GO" id="GO:0005524">
    <property type="term" value="F:ATP binding"/>
    <property type="evidence" value="ECO:0007669"/>
    <property type="project" value="UniProtKB-UniRule"/>
</dbReference>
<dbReference type="PANTHER" id="PTHR22931">
    <property type="entry name" value="PHOSPHOENOLPYRUVATE DIKINASE-RELATED"/>
    <property type="match status" value="1"/>
</dbReference>
<dbReference type="InterPro" id="IPR036637">
    <property type="entry name" value="Phosphohistidine_dom_sf"/>
</dbReference>
<evidence type="ECO:0000256" key="6">
    <source>
        <dbReference type="ARBA" id="ARBA00022679"/>
    </source>
</evidence>
<evidence type="ECO:0000256" key="10">
    <source>
        <dbReference type="PIRNR" id="PIRNR000853"/>
    </source>
</evidence>
<protein>
    <recommendedName>
        <fullName evidence="5 10">Pyruvate, phosphate dikinase</fullName>
        <ecNumber evidence="4 10">2.7.9.1</ecNumber>
    </recommendedName>
</protein>